<dbReference type="GO" id="GO:0015824">
    <property type="term" value="P:proline transport"/>
    <property type="evidence" value="ECO:0007669"/>
    <property type="project" value="UniProtKB-UniRule"/>
</dbReference>
<feature type="transmembrane region" description="Helical" evidence="14">
    <location>
        <begin position="360"/>
        <end position="379"/>
    </location>
</feature>
<keyword evidence="16" id="KW-1185">Reference proteome</keyword>
<comment type="caution">
    <text evidence="14">Lacks conserved residue(s) required for the propagation of feature annotation.</text>
</comment>
<reference evidence="15 16" key="1">
    <citation type="journal article" date="2013" name="Environ. Microbiol.">
        <title>Genome analysis of Chitinivibrio alkaliphilus gen. nov., sp. nov., a novel extremely haloalkaliphilic anaerobic chitinolytic bacterium from the candidate phylum Termite Group 3.</title>
        <authorList>
            <person name="Sorokin D.Y."/>
            <person name="Gumerov V.M."/>
            <person name="Rakitin A.L."/>
            <person name="Beletsky A.V."/>
            <person name="Damste J.S."/>
            <person name="Muyzer G."/>
            <person name="Mardanov A.V."/>
            <person name="Ravin N.V."/>
        </authorList>
    </citation>
    <scope>NUCLEOTIDE SEQUENCE [LARGE SCALE GENOMIC DNA]</scope>
    <source>
        <strain evidence="15 16">ACht1</strain>
    </source>
</reference>
<comment type="subcellular location">
    <subcellularLocation>
        <location evidence="1 14">Cell membrane</location>
        <topology evidence="1 14">Multi-pass membrane protein</topology>
    </subcellularLocation>
</comment>
<dbReference type="InterPro" id="IPR050277">
    <property type="entry name" value="Sodium:Solute_Symporter"/>
</dbReference>
<evidence type="ECO:0000256" key="8">
    <source>
        <dbReference type="ARBA" id="ARBA00023053"/>
    </source>
</evidence>
<evidence type="ECO:0000256" key="13">
    <source>
        <dbReference type="RuleBase" id="RU362091"/>
    </source>
</evidence>
<dbReference type="InterPro" id="IPR001734">
    <property type="entry name" value="Na/solute_symporter"/>
</dbReference>
<dbReference type="GO" id="GO:0031402">
    <property type="term" value="F:sodium ion binding"/>
    <property type="evidence" value="ECO:0007669"/>
    <property type="project" value="UniProtKB-UniRule"/>
</dbReference>
<feature type="transmembrane region" description="Helical" evidence="14">
    <location>
        <begin position="182"/>
        <end position="200"/>
    </location>
</feature>
<keyword evidence="7 14" id="KW-1133">Transmembrane helix</keyword>
<dbReference type="Gene3D" id="1.20.1730.10">
    <property type="entry name" value="Sodium/glucose cotransporter"/>
    <property type="match status" value="1"/>
</dbReference>
<evidence type="ECO:0000313" key="16">
    <source>
        <dbReference type="Proteomes" id="UP000017148"/>
    </source>
</evidence>
<comment type="catalytic activity">
    <reaction evidence="12">
        <text>L-proline(in) + Na(+)(in) = L-proline(out) + Na(+)(out)</text>
        <dbReference type="Rhea" id="RHEA:28967"/>
        <dbReference type="ChEBI" id="CHEBI:29101"/>
        <dbReference type="ChEBI" id="CHEBI:60039"/>
    </reaction>
</comment>
<feature type="transmembrane region" description="Helical" evidence="14">
    <location>
        <begin position="440"/>
        <end position="459"/>
    </location>
</feature>
<accession>U7D924</accession>
<keyword evidence="14" id="KW-0029">Amino-acid transport</keyword>
<name>U7D924_9BACT</name>
<dbReference type="PATRIC" id="fig|1313304.3.peg.2154"/>
<comment type="caution">
    <text evidence="15">The sequence shown here is derived from an EMBL/GenBank/DDBJ whole genome shotgun (WGS) entry which is preliminary data.</text>
</comment>
<keyword evidence="11 14" id="KW-0739">Sodium transport</keyword>
<comment type="similarity">
    <text evidence="2 13">Belongs to the sodium:solute symporter (SSF) (TC 2.A.21) family.</text>
</comment>
<feature type="transmembrane region" description="Helical" evidence="14">
    <location>
        <begin position="317"/>
        <end position="340"/>
    </location>
</feature>
<feature type="transmembrane region" description="Helical" evidence="14">
    <location>
        <begin position="416"/>
        <end position="434"/>
    </location>
</feature>
<feature type="transmembrane region" description="Helical" evidence="14">
    <location>
        <begin position="122"/>
        <end position="140"/>
    </location>
</feature>
<dbReference type="InterPro" id="IPR038377">
    <property type="entry name" value="Na/Glc_symporter_sf"/>
</dbReference>
<evidence type="ECO:0000256" key="11">
    <source>
        <dbReference type="ARBA" id="ARBA00023201"/>
    </source>
</evidence>
<dbReference type="PANTHER" id="PTHR48086">
    <property type="entry name" value="SODIUM/PROLINE SYMPORTER-RELATED"/>
    <property type="match status" value="1"/>
</dbReference>
<feature type="transmembrane region" description="Helical" evidence="14">
    <location>
        <begin position="273"/>
        <end position="297"/>
    </location>
</feature>
<evidence type="ECO:0000256" key="5">
    <source>
        <dbReference type="ARBA" id="ARBA00022692"/>
    </source>
</evidence>
<keyword evidence="3 14" id="KW-0813">Transport</keyword>
<evidence type="ECO:0000313" key="15">
    <source>
        <dbReference type="EMBL" id="ERP30895.1"/>
    </source>
</evidence>
<dbReference type="RefSeq" id="WP_022637630.1">
    <property type="nucleotide sequence ID" value="NZ_ASJR01000027.1"/>
</dbReference>
<evidence type="ECO:0000256" key="9">
    <source>
        <dbReference type="ARBA" id="ARBA00023065"/>
    </source>
</evidence>
<evidence type="ECO:0000256" key="1">
    <source>
        <dbReference type="ARBA" id="ARBA00004651"/>
    </source>
</evidence>
<keyword evidence="10 14" id="KW-0472">Membrane</keyword>
<dbReference type="EMBL" id="ASJR01000027">
    <property type="protein sequence ID" value="ERP30895.1"/>
    <property type="molecule type" value="Genomic_DNA"/>
</dbReference>
<dbReference type="CDD" id="cd11475">
    <property type="entry name" value="SLC5sbd_PutP"/>
    <property type="match status" value="1"/>
</dbReference>
<proteinExistence type="inferred from homology"/>
<dbReference type="PROSITE" id="PS50283">
    <property type="entry name" value="NA_SOLUT_SYMP_3"/>
    <property type="match status" value="1"/>
</dbReference>
<evidence type="ECO:0000256" key="2">
    <source>
        <dbReference type="ARBA" id="ARBA00006434"/>
    </source>
</evidence>
<keyword evidence="9 14" id="KW-0406">Ion transport</keyword>
<dbReference type="GO" id="GO:0005886">
    <property type="term" value="C:plasma membrane"/>
    <property type="evidence" value="ECO:0007669"/>
    <property type="project" value="UniProtKB-SubCell"/>
</dbReference>
<evidence type="ECO:0000256" key="7">
    <source>
        <dbReference type="ARBA" id="ARBA00022989"/>
    </source>
</evidence>
<keyword evidence="8 14" id="KW-0915">Sodium</keyword>
<comment type="function">
    <text evidence="14">Catalyzes the sodium-dependent uptake of extracellular L-proline.</text>
</comment>
<dbReference type="eggNOG" id="COG0591">
    <property type="taxonomic scope" value="Bacteria"/>
</dbReference>
<dbReference type="Pfam" id="PF00474">
    <property type="entry name" value="SSF"/>
    <property type="match status" value="1"/>
</dbReference>
<dbReference type="STRING" id="1313304.CALK_2264"/>
<organism evidence="15 16">
    <name type="scientific">Chitinivibrio alkaliphilus ACht1</name>
    <dbReference type="NCBI Taxonomy" id="1313304"/>
    <lineage>
        <taxon>Bacteria</taxon>
        <taxon>Pseudomonadati</taxon>
        <taxon>Fibrobacterota</taxon>
        <taxon>Chitinivibrionia</taxon>
        <taxon>Chitinivibrionales</taxon>
        <taxon>Chitinivibrionaceae</taxon>
        <taxon>Chitinivibrio</taxon>
    </lineage>
</organism>
<dbReference type="GO" id="GO:0005298">
    <property type="term" value="F:proline:sodium symporter activity"/>
    <property type="evidence" value="ECO:0007669"/>
    <property type="project" value="UniProtKB-UniRule"/>
</dbReference>
<keyword evidence="4 14" id="KW-1003">Cell membrane</keyword>
<evidence type="ECO:0000256" key="3">
    <source>
        <dbReference type="ARBA" id="ARBA00022448"/>
    </source>
</evidence>
<evidence type="ECO:0000256" key="14">
    <source>
        <dbReference type="RuleBase" id="RU366012"/>
    </source>
</evidence>
<dbReference type="AlphaFoldDB" id="U7D924"/>
<evidence type="ECO:0000256" key="6">
    <source>
        <dbReference type="ARBA" id="ARBA00022847"/>
    </source>
</evidence>
<evidence type="ECO:0000256" key="4">
    <source>
        <dbReference type="ARBA" id="ARBA00022475"/>
    </source>
</evidence>
<feature type="transmembrane region" description="Helical" evidence="14">
    <location>
        <begin position="152"/>
        <end position="170"/>
    </location>
</feature>
<dbReference type="InterPro" id="IPR011851">
    <property type="entry name" value="Na/Pro_symporter"/>
</dbReference>
<evidence type="ECO:0000256" key="10">
    <source>
        <dbReference type="ARBA" id="ARBA00023136"/>
    </source>
</evidence>
<evidence type="ECO:0000256" key="12">
    <source>
        <dbReference type="ARBA" id="ARBA00033708"/>
    </source>
</evidence>
<feature type="transmembrane region" description="Helical" evidence="14">
    <location>
        <begin position="227"/>
        <end position="252"/>
    </location>
</feature>
<feature type="transmembrane region" description="Helical" evidence="14">
    <location>
        <begin position="385"/>
        <end position="409"/>
    </location>
</feature>
<protein>
    <recommendedName>
        <fullName evidence="14">Sodium/proline symporter</fullName>
    </recommendedName>
    <alternativeName>
        <fullName evidence="14">Proline permease</fullName>
    </alternativeName>
</protein>
<keyword evidence="5 14" id="KW-0812">Transmembrane</keyword>
<feature type="transmembrane region" description="Helical" evidence="14">
    <location>
        <begin position="54"/>
        <end position="83"/>
    </location>
</feature>
<dbReference type="PANTHER" id="PTHR48086:SF3">
    <property type="entry name" value="SODIUM_PROLINE SYMPORTER"/>
    <property type="match status" value="1"/>
</dbReference>
<keyword evidence="6 14" id="KW-0769">Symport</keyword>
<dbReference type="OrthoDB" id="9810181at2"/>
<gene>
    <name evidence="15" type="ORF">CALK_2264</name>
</gene>
<dbReference type="Proteomes" id="UP000017148">
    <property type="component" value="Unassembled WGS sequence"/>
</dbReference>
<sequence length="470" mass="50649">MVYSFLAFLLFFGLIGLSSVLKSKGTKKDYYIASSSVRPSLVGLSAVSTNNSGYMFIGMIGYTFVNGLSSLWVMIGWIGGDFLSSLYIHRKLRNTVSTTGEVSFAGTLSNWWGDKNRLLQKTIGLITLVFLLAYAGAQLVAGSKALEVLFGWPLWAGAVMGAGLVLAYCIAGGIRASIWTDAAQSIVMIVAMTMLLFVALRDAGGVSGAIHHLGEVEGFLSLFPDDLIIPGLAGGFLFAVSWAFAGLSVIGQPHIMIRFMALNTNEHMRSAKWWYYVWFTFFYLAAIGVGMLSRIYFTEGAFDEELALPMMAQELLHPGLAGVILAGVFAATMSTADSVILSCSSAFTHDVLGSKIRSTAGIKIATGCITLGALGWALVNQQSVFNLVIMAWSGLASAFAPLLIVLTLGMKPPQHVSILAVITGFITALLWRYFSLHLFVYEGMPGILVGLGIFLAYRIHRGRSLKEMTA</sequence>